<protein>
    <recommendedName>
        <fullName evidence="6">sterol 22-desaturase</fullName>
        <ecNumber evidence="6">1.14.19.41</ecNumber>
    </recommendedName>
</protein>
<keyword evidence="5 7" id="KW-0408">Iron</keyword>
<reference evidence="10" key="2">
    <citation type="submission" date="2015-01" db="EMBL/GenBank/DDBJ databases">
        <title>Evolutionary Origins and Diversification of the Mycorrhizal Mutualists.</title>
        <authorList>
            <consortium name="DOE Joint Genome Institute"/>
            <consortium name="Mycorrhizal Genomics Consortium"/>
            <person name="Kohler A."/>
            <person name="Kuo A."/>
            <person name="Nagy L.G."/>
            <person name="Floudas D."/>
            <person name="Copeland A."/>
            <person name="Barry K.W."/>
            <person name="Cichocki N."/>
            <person name="Veneault-Fourrey C."/>
            <person name="LaButti K."/>
            <person name="Lindquist E.A."/>
            <person name="Lipzen A."/>
            <person name="Lundell T."/>
            <person name="Morin E."/>
            <person name="Murat C."/>
            <person name="Riley R."/>
            <person name="Ohm R."/>
            <person name="Sun H."/>
            <person name="Tunlid A."/>
            <person name="Henrissat B."/>
            <person name="Grigoriev I.V."/>
            <person name="Hibbett D.S."/>
            <person name="Martin F."/>
        </authorList>
    </citation>
    <scope>NUCLEOTIDE SEQUENCE [LARGE SCALE GENOMIC DNA]</scope>
    <source>
        <strain evidence="10">MUT 4182</strain>
    </source>
</reference>
<dbReference type="CDD" id="cd11082">
    <property type="entry name" value="CYP61_CYP710"/>
    <property type="match status" value="1"/>
</dbReference>
<evidence type="ECO:0000256" key="4">
    <source>
        <dbReference type="ARBA" id="ARBA00023002"/>
    </source>
</evidence>
<dbReference type="InterPro" id="IPR002403">
    <property type="entry name" value="Cyt_P450_E_grp-IV"/>
</dbReference>
<dbReference type="EMBL" id="KN822943">
    <property type="protein sequence ID" value="KIO34301.1"/>
    <property type="molecule type" value="Genomic_DNA"/>
</dbReference>
<keyword evidence="3 7" id="KW-0479">Metal-binding</keyword>
<organism evidence="9 10">
    <name type="scientific">Tulasnella calospora MUT 4182</name>
    <dbReference type="NCBI Taxonomy" id="1051891"/>
    <lineage>
        <taxon>Eukaryota</taxon>
        <taxon>Fungi</taxon>
        <taxon>Dikarya</taxon>
        <taxon>Basidiomycota</taxon>
        <taxon>Agaricomycotina</taxon>
        <taxon>Agaricomycetes</taxon>
        <taxon>Cantharellales</taxon>
        <taxon>Tulasnellaceae</taxon>
        <taxon>Tulasnella</taxon>
    </lineage>
</organism>
<dbReference type="GO" id="GO:0016125">
    <property type="term" value="P:sterol metabolic process"/>
    <property type="evidence" value="ECO:0007669"/>
    <property type="project" value="TreeGrafter"/>
</dbReference>
<evidence type="ECO:0000256" key="6">
    <source>
        <dbReference type="ARBA" id="ARBA00039038"/>
    </source>
</evidence>
<comment type="cofactor">
    <cofactor evidence="1 7">
        <name>heme</name>
        <dbReference type="ChEBI" id="CHEBI:30413"/>
    </cofactor>
</comment>
<dbReference type="GO" id="GO:0000249">
    <property type="term" value="F:C-22 sterol desaturase (NADPH) activity"/>
    <property type="evidence" value="ECO:0007669"/>
    <property type="project" value="UniProtKB-EC"/>
</dbReference>
<dbReference type="Proteomes" id="UP000054248">
    <property type="component" value="Unassembled WGS sequence"/>
</dbReference>
<gene>
    <name evidence="9" type="ORF">M407DRAFT_240632</name>
</gene>
<dbReference type="GO" id="GO:0004497">
    <property type="term" value="F:monooxygenase activity"/>
    <property type="evidence" value="ECO:0007669"/>
    <property type="project" value="UniProtKB-KW"/>
</dbReference>
<evidence type="ECO:0000256" key="7">
    <source>
        <dbReference type="PIRSR" id="PIRSR602403-1"/>
    </source>
</evidence>
<evidence type="ECO:0000256" key="3">
    <source>
        <dbReference type="ARBA" id="ARBA00022723"/>
    </source>
</evidence>
<dbReference type="OrthoDB" id="1372046at2759"/>
<reference evidence="9 10" key="1">
    <citation type="submission" date="2014-04" db="EMBL/GenBank/DDBJ databases">
        <authorList>
            <consortium name="DOE Joint Genome Institute"/>
            <person name="Kuo A."/>
            <person name="Girlanda M."/>
            <person name="Perotto S."/>
            <person name="Kohler A."/>
            <person name="Nagy L.G."/>
            <person name="Floudas D."/>
            <person name="Copeland A."/>
            <person name="Barry K.W."/>
            <person name="Cichocki N."/>
            <person name="Veneault-Fourrey C."/>
            <person name="LaButti K."/>
            <person name="Lindquist E.A."/>
            <person name="Lipzen A."/>
            <person name="Lundell T."/>
            <person name="Morin E."/>
            <person name="Murat C."/>
            <person name="Sun H."/>
            <person name="Tunlid A."/>
            <person name="Henrissat B."/>
            <person name="Grigoriev I.V."/>
            <person name="Hibbett D.S."/>
            <person name="Martin F."/>
            <person name="Nordberg H.P."/>
            <person name="Cantor M.N."/>
            <person name="Hua S.X."/>
        </authorList>
    </citation>
    <scope>NUCLEOTIDE SEQUENCE [LARGE SCALE GENOMIC DNA]</scope>
    <source>
        <strain evidence="9 10">MUT 4182</strain>
    </source>
</reference>
<dbReference type="Gene3D" id="1.10.630.10">
    <property type="entry name" value="Cytochrome P450"/>
    <property type="match status" value="1"/>
</dbReference>
<dbReference type="InterPro" id="IPR001128">
    <property type="entry name" value="Cyt_P450"/>
</dbReference>
<keyword evidence="7 8" id="KW-0349">Heme</keyword>
<feature type="binding site" description="axial binding residue" evidence="7">
    <location>
        <position position="460"/>
    </location>
    <ligand>
        <name>heme</name>
        <dbReference type="ChEBI" id="CHEBI:30413"/>
    </ligand>
    <ligandPart>
        <name>Fe</name>
        <dbReference type="ChEBI" id="CHEBI:18248"/>
    </ligandPart>
</feature>
<dbReference type="PANTHER" id="PTHR24286">
    <property type="entry name" value="CYTOCHROME P450 26"/>
    <property type="match status" value="1"/>
</dbReference>
<proteinExistence type="inferred from homology"/>
<evidence type="ECO:0000256" key="1">
    <source>
        <dbReference type="ARBA" id="ARBA00001971"/>
    </source>
</evidence>
<evidence type="ECO:0000313" key="10">
    <source>
        <dbReference type="Proteomes" id="UP000054248"/>
    </source>
</evidence>
<evidence type="ECO:0000256" key="8">
    <source>
        <dbReference type="RuleBase" id="RU000461"/>
    </source>
</evidence>
<dbReference type="PRINTS" id="PR00385">
    <property type="entry name" value="P450"/>
</dbReference>
<dbReference type="FunFam" id="1.10.630.10:FF:000021">
    <property type="entry name" value="Cytochrome P450 61"/>
    <property type="match status" value="1"/>
</dbReference>
<sequence>MAANVVSDHVSATIPASTSVPSFVSTTAAYEALSSYKGLISVAVVVFTILALEQAVYRAKKGSLPGSPWTIPIIGKFMDSMNPTIEGYISQWNQGPLSALSVFHIFIVMASSNEYTRKIFNSPTYAEPFLVASAPEILEPDNWVFLTGKLHADYRRGLNSLFTRKAISTYLAIQDRVTRAHFARWLADSKAEHEDIMNKIRDLNMETSLRVFCGSRIPQPAVMEITEQYWLITLALQLVNFPLSIPGTNVYNAKQCRKRAMKHLTEAARLSKVAMAAGETPECLVDEWVTLMRAQDENSKGKTDFSDHEIAQVVLSFLFASQDAMSSGTIYLFQHFADFPEIMAKVLEEHDKIRPDPSVPLTLEQMDQMPYLMAVVKESLRLKPPVTMVPYKTTRAFPISETYTVPAGTMLIPSIYPSVHDPEVYPQPEKLIPERWLDPESPANKNPKNYLIFGSGPHKCIGQEYAMLHMANTIVTAAATMQWDHKRTPDSDNVQIIATLFPKDGCLLRFKPKAAAV</sequence>
<evidence type="ECO:0000256" key="2">
    <source>
        <dbReference type="ARBA" id="ARBA00010617"/>
    </source>
</evidence>
<dbReference type="Pfam" id="PF00067">
    <property type="entry name" value="p450"/>
    <property type="match status" value="1"/>
</dbReference>
<dbReference type="STRING" id="1051891.A0A0C3QWP4"/>
<dbReference type="InterPro" id="IPR017972">
    <property type="entry name" value="Cyt_P450_CS"/>
</dbReference>
<keyword evidence="8" id="KW-0503">Monooxygenase</keyword>
<accession>A0A0C3QWP4</accession>
<dbReference type="SUPFAM" id="SSF48264">
    <property type="entry name" value="Cytochrome P450"/>
    <property type="match status" value="1"/>
</dbReference>
<dbReference type="HOGENOM" id="CLU_023517_0_0_1"/>
<name>A0A0C3QWP4_9AGAM</name>
<evidence type="ECO:0000313" key="9">
    <source>
        <dbReference type="EMBL" id="KIO34301.1"/>
    </source>
</evidence>
<evidence type="ECO:0000256" key="5">
    <source>
        <dbReference type="ARBA" id="ARBA00023004"/>
    </source>
</evidence>
<dbReference type="InterPro" id="IPR036396">
    <property type="entry name" value="Cyt_P450_sf"/>
</dbReference>
<keyword evidence="4 8" id="KW-0560">Oxidoreductase</keyword>
<keyword evidence="10" id="KW-1185">Reference proteome</keyword>
<dbReference type="AlphaFoldDB" id="A0A0C3QWP4"/>
<comment type="similarity">
    <text evidence="2 8">Belongs to the cytochrome P450 family.</text>
</comment>
<dbReference type="PRINTS" id="PR00465">
    <property type="entry name" value="EP450IV"/>
</dbReference>
<dbReference type="GO" id="GO:0020037">
    <property type="term" value="F:heme binding"/>
    <property type="evidence" value="ECO:0007669"/>
    <property type="project" value="InterPro"/>
</dbReference>
<dbReference type="GO" id="GO:0005506">
    <property type="term" value="F:iron ion binding"/>
    <property type="evidence" value="ECO:0007669"/>
    <property type="project" value="InterPro"/>
</dbReference>
<dbReference type="PROSITE" id="PS00086">
    <property type="entry name" value="CYTOCHROME_P450"/>
    <property type="match status" value="1"/>
</dbReference>
<dbReference type="EC" id="1.14.19.41" evidence="6"/>
<dbReference type="PANTHER" id="PTHR24286:SF228">
    <property type="entry name" value="C-22 STEROL DESATURASE ERG5"/>
    <property type="match status" value="1"/>
</dbReference>